<dbReference type="PROSITE" id="PS51257">
    <property type="entry name" value="PROKAR_LIPOPROTEIN"/>
    <property type="match status" value="1"/>
</dbReference>
<sequence length="259" mass="29350">MRTHYALLLNCLVLFASCNSSATDQQGKKGDSLHTTIESAAAPNNTLQTAATRAAYSKIIKIDYQKNKEILDILPLLPDSAMATWEWKKEEREGMVRSLADNNQFADTTENFNTITKLTPNYFETSVVDGYWTASLYKVSENHYIVITNDVQGDGYKINAFEVKDQQITALSLDNLIGANPGNLLLKNNSEKCKSVISEEEMGMFTYNLSNPNLISISCYYLTKKANSDCFKGNEVILKFNKNLKRFDFIKVDWRNFKQ</sequence>
<dbReference type="Proteomes" id="UP001214530">
    <property type="component" value="Chromosome"/>
</dbReference>
<dbReference type="EMBL" id="CP119313">
    <property type="protein sequence ID" value="WEK18258.1"/>
    <property type="molecule type" value="Genomic_DNA"/>
</dbReference>
<feature type="chain" id="PRO_5042537077" description="Lipoprotein" evidence="1">
    <location>
        <begin position="23"/>
        <end position="259"/>
    </location>
</feature>
<evidence type="ECO:0000256" key="1">
    <source>
        <dbReference type="SAM" id="SignalP"/>
    </source>
</evidence>
<protein>
    <recommendedName>
        <fullName evidence="4">Lipoprotein</fullName>
    </recommendedName>
</protein>
<evidence type="ECO:0008006" key="4">
    <source>
        <dbReference type="Google" id="ProtNLM"/>
    </source>
</evidence>
<evidence type="ECO:0000313" key="3">
    <source>
        <dbReference type="Proteomes" id="UP001214530"/>
    </source>
</evidence>
<feature type="signal peptide" evidence="1">
    <location>
        <begin position="1"/>
        <end position="22"/>
    </location>
</feature>
<evidence type="ECO:0000313" key="2">
    <source>
        <dbReference type="EMBL" id="WEK18258.1"/>
    </source>
</evidence>
<name>A0AAJ6B7N6_9SPHI</name>
<proteinExistence type="predicted"/>
<reference evidence="2" key="1">
    <citation type="submission" date="2023-03" db="EMBL/GenBank/DDBJ databases">
        <title>Andean soil-derived lignocellulolytic bacterial consortium as a source of novel taxa and putative plastic-active enzymes.</title>
        <authorList>
            <person name="Diaz-Garcia L."/>
            <person name="Chuvochina M."/>
            <person name="Feuerriegel G."/>
            <person name="Bunk B."/>
            <person name="Sproer C."/>
            <person name="Streit W.R."/>
            <person name="Rodriguez L.M."/>
            <person name="Overmann J."/>
            <person name="Jimenez D.J."/>
        </authorList>
    </citation>
    <scope>NUCLEOTIDE SEQUENCE</scope>
    <source>
        <strain evidence="2">MAG 3858</strain>
    </source>
</reference>
<accession>A0AAJ6B7N6</accession>
<keyword evidence="1" id="KW-0732">Signal</keyword>
<dbReference type="AlphaFoldDB" id="A0AAJ6B7N6"/>
<gene>
    <name evidence="2" type="ORF">P0Y49_15815</name>
</gene>
<organism evidence="2 3">
    <name type="scientific">Candidatus Pedobacter colombiensis</name>
    <dbReference type="NCBI Taxonomy" id="3121371"/>
    <lineage>
        <taxon>Bacteria</taxon>
        <taxon>Pseudomonadati</taxon>
        <taxon>Bacteroidota</taxon>
        <taxon>Sphingobacteriia</taxon>
        <taxon>Sphingobacteriales</taxon>
        <taxon>Sphingobacteriaceae</taxon>
        <taxon>Pedobacter</taxon>
    </lineage>
</organism>